<name>A0A918MGL6_9ACTN</name>
<sequence>MPSVGFFAKEVSMRKRAKVPSQRRQLEWAARAQVITAVLGAVTAIAGCVAQFAR</sequence>
<keyword evidence="1" id="KW-0812">Transmembrane</keyword>
<feature type="transmembrane region" description="Helical" evidence="1">
    <location>
        <begin position="32"/>
        <end position="53"/>
    </location>
</feature>
<proteinExistence type="predicted"/>
<dbReference type="AlphaFoldDB" id="A0A918MGL6"/>
<keyword evidence="1" id="KW-0472">Membrane</keyword>
<protein>
    <submittedName>
        <fullName evidence="2">Uncharacterized protein</fullName>
    </submittedName>
</protein>
<dbReference type="Proteomes" id="UP000618795">
    <property type="component" value="Unassembled WGS sequence"/>
</dbReference>
<organism evidence="2 3">
    <name type="scientific">Streptomyces filipinensis</name>
    <dbReference type="NCBI Taxonomy" id="66887"/>
    <lineage>
        <taxon>Bacteria</taxon>
        <taxon>Bacillati</taxon>
        <taxon>Actinomycetota</taxon>
        <taxon>Actinomycetes</taxon>
        <taxon>Kitasatosporales</taxon>
        <taxon>Streptomycetaceae</taxon>
        <taxon>Streptomyces</taxon>
    </lineage>
</organism>
<keyword evidence="3" id="KW-1185">Reference proteome</keyword>
<reference evidence="2" key="1">
    <citation type="journal article" date="2014" name="Int. J. Syst. Evol. Microbiol.">
        <title>Complete genome sequence of Corynebacterium casei LMG S-19264T (=DSM 44701T), isolated from a smear-ripened cheese.</title>
        <authorList>
            <consortium name="US DOE Joint Genome Institute (JGI-PGF)"/>
            <person name="Walter F."/>
            <person name="Albersmeier A."/>
            <person name="Kalinowski J."/>
            <person name="Ruckert C."/>
        </authorList>
    </citation>
    <scope>NUCLEOTIDE SEQUENCE</scope>
    <source>
        <strain evidence="2">JCM 4369</strain>
    </source>
</reference>
<gene>
    <name evidence="2" type="ORF">GCM10010260_83940</name>
</gene>
<keyword evidence="1" id="KW-1133">Transmembrane helix</keyword>
<dbReference type="EMBL" id="BMTD01000045">
    <property type="protein sequence ID" value="GGV30780.1"/>
    <property type="molecule type" value="Genomic_DNA"/>
</dbReference>
<evidence type="ECO:0000313" key="3">
    <source>
        <dbReference type="Proteomes" id="UP000618795"/>
    </source>
</evidence>
<reference evidence="2" key="2">
    <citation type="submission" date="2020-09" db="EMBL/GenBank/DDBJ databases">
        <authorList>
            <person name="Sun Q."/>
            <person name="Ohkuma M."/>
        </authorList>
    </citation>
    <scope>NUCLEOTIDE SEQUENCE</scope>
    <source>
        <strain evidence="2">JCM 4369</strain>
    </source>
</reference>
<evidence type="ECO:0000313" key="2">
    <source>
        <dbReference type="EMBL" id="GGV30780.1"/>
    </source>
</evidence>
<accession>A0A918MGL6</accession>
<evidence type="ECO:0000256" key="1">
    <source>
        <dbReference type="SAM" id="Phobius"/>
    </source>
</evidence>
<comment type="caution">
    <text evidence="2">The sequence shown here is derived from an EMBL/GenBank/DDBJ whole genome shotgun (WGS) entry which is preliminary data.</text>
</comment>